<feature type="compositionally biased region" description="Gly residues" evidence="2">
    <location>
        <begin position="247"/>
        <end position="256"/>
    </location>
</feature>
<feature type="coiled-coil region" evidence="1">
    <location>
        <begin position="61"/>
        <end position="101"/>
    </location>
</feature>
<evidence type="ECO:0000256" key="1">
    <source>
        <dbReference type="SAM" id="Coils"/>
    </source>
</evidence>
<feature type="compositionally biased region" description="Gly residues" evidence="2">
    <location>
        <begin position="297"/>
        <end position="331"/>
    </location>
</feature>
<evidence type="ECO:0000256" key="2">
    <source>
        <dbReference type="SAM" id="MobiDB-lite"/>
    </source>
</evidence>
<feature type="compositionally biased region" description="Basic and acidic residues" evidence="2">
    <location>
        <begin position="226"/>
        <end position="246"/>
    </location>
</feature>
<keyword evidence="1" id="KW-0175">Coiled coil</keyword>
<feature type="compositionally biased region" description="Basic and acidic residues" evidence="2">
    <location>
        <begin position="41"/>
        <end position="54"/>
    </location>
</feature>
<evidence type="ECO:0000313" key="3">
    <source>
        <dbReference type="EMBL" id="SZX61971.1"/>
    </source>
</evidence>
<keyword evidence="4" id="KW-1185">Reference proteome</keyword>
<dbReference type="EMBL" id="FNXT01000186">
    <property type="protein sequence ID" value="SZX61971.1"/>
    <property type="molecule type" value="Genomic_DNA"/>
</dbReference>
<dbReference type="AlphaFoldDB" id="A0A383V9W5"/>
<gene>
    <name evidence="3" type="ORF">BQ4739_LOCUS2520</name>
</gene>
<organism evidence="3 4">
    <name type="scientific">Tetradesmus obliquus</name>
    <name type="common">Green alga</name>
    <name type="synonym">Acutodesmus obliquus</name>
    <dbReference type="NCBI Taxonomy" id="3088"/>
    <lineage>
        <taxon>Eukaryota</taxon>
        <taxon>Viridiplantae</taxon>
        <taxon>Chlorophyta</taxon>
        <taxon>core chlorophytes</taxon>
        <taxon>Chlorophyceae</taxon>
        <taxon>CS clade</taxon>
        <taxon>Sphaeropleales</taxon>
        <taxon>Scenedesmaceae</taxon>
        <taxon>Tetradesmus</taxon>
    </lineage>
</organism>
<proteinExistence type="predicted"/>
<feature type="region of interest" description="Disordered" evidence="2">
    <location>
        <begin position="139"/>
        <end position="350"/>
    </location>
</feature>
<dbReference type="STRING" id="3088.A0A383V9W5"/>
<protein>
    <submittedName>
        <fullName evidence="3">Uncharacterized protein</fullName>
    </submittedName>
</protein>
<reference evidence="3 4" key="1">
    <citation type="submission" date="2016-10" db="EMBL/GenBank/DDBJ databases">
        <authorList>
            <person name="Cai Z."/>
        </authorList>
    </citation>
    <scope>NUCLEOTIDE SEQUENCE [LARGE SCALE GENOMIC DNA]</scope>
</reference>
<evidence type="ECO:0000313" key="4">
    <source>
        <dbReference type="Proteomes" id="UP000256970"/>
    </source>
</evidence>
<feature type="compositionally biased region" description="Gly residues" evidence="2">
    <location>
        <begin position="341"/>
        <end position="350"/>
    </location>
</feature>
<feature type="region of interest" description="Disordered" evidence="2">
    <location>
        <begin position="1"/>
        <end position="54"/>
    </location>
</feature>
<name>A0A383V9W5_TETOB</name>
<feature type="compositionally biased region" description="Gly residues" evidence="2">
    <location>
        <begin position="176"/>
        <end position="225"/>
    </location>
</feature>
<dbReference type="Proteomes" id="UP000256970">
    <property type="component" value="Unassembled WGS sequence"/>
</dbReference>
<feature type="compositionally biased region" description="Basic and acidic residues" evidence="2">
    <location>
        <begin position="139"/>
        <end position="148"/>
    </location>
</feature>
<sequence length="350" mass="36001">MSEDSAPQGRPRLNLKPRDETVAKQLEIQRTASGKNPFGDAKPREKVLASRTGKSETEILKEEVKAEKPKLRLNAAQLEEKRAAEAAVEEVQELIEAETSEDGKGPLREELAARQAKLDELVAGFEKLALEAAIKGEFVRPSERRRQLLESQGSGGYGNGDPSAAAPYRSGSMDGRPGGYGGGRGGGGYREGGGGGYRGGGGGYDRDGGYGGGGRGGGFGGGGRGGYDRPRGFSNYEERPLDEGRGGRGGGGFGGGYDREGGGGYQQRDYRGPSDYDNVETFGTGAAGYGRDRRGGGRGGGGDRGGGRSYGTGSFGSGGGGRGFGGGGGGGFDDDYISPYAGGGEAQDRY</sequence>
<accession>A0A383V9W5</accession>